<feature type="region of interest" description="Disordered" evidence="7">
    <location>
        <begin position="128"/>
        <end position="192"/>
    </location>
</feature>
<keyword evidence="11" id="KW-1185">Reference proteome</keyword>
<feature type="compositionally biased region" description="Basic and acidic residues" evidence="7">
    <location>
        <begin position="14"/>
        <end position="25"/>
    </location>
</feature>
<name>A0AA88P1T3_TACVA</name>
<evidence type="ECO:0000313" key="10">
    <source>
        <dbReference type="EMBL" id="KAK2868603.1"/>
    </source>
</evidence>
<evidence type="ECO:0000256" key="4">
    <source>
        <dbReference type="ARBA" id="ARBA00023125"/>
    </source>
</evidence>
<accession>A0AA88P1T3</accession>
<evidence type="ECO:0000256" key="7">
    <source>
        <dbReference type="SAM" id="MobiDB-lite"/>
    </source>
</evidence>
<keyword evidence="2" id="KW-0678">Repressor</keyword>
<dbReference type="Gene3D" id="6.10.250.980">
    <property type="match status" value="1"/>
</dbReference>
<comment type="subcellular location">
    <subcellularLocation>
        <location evidence="1">Nucleus</location>
    </subcellularLocation>
</comment>
<evidence type="ECO:0000259" key="8">
    <source>
        <dbReference type="PROSITE" id="PS50888"/>
    </source>
</evidence>
<dbReference type="FunFam" id="4.10.280.10:FF:000009">
    <property type="entry name" value="Transcription factor HES-1"/>
    <property type="match status" value="1"/>
</dbReference>
<dbReference type="EMBL" id="JAVHJS010000001">
    <property type="protein sequence ID" value="KAK2868603.1"/>
    <property type="molecule type" value="Genomic_DNA"/>
</dbReference>
<organism evidence="10 11">
    <name type="scientific">Tachysurus vachellii</name>
    <name type="common">Darkbarbel catfish</name>
    <name type="synonym">Pelteobagrus vachellii</name>
    <dbReference type="NCBI Taxonomy" id="175792"/>
    <lineage>
        <taxon>Eukaryota</taxon>
        <taxon>Metazoa</taxon>
        <taxon>Chordata</taxon>
        <taxon>Craniata</taxon>
        <taxon>Vertebrata</taxon>
        <taxon>Euteleostomi</taxon>
        <taxon>Actinopterygii</taxon>
        <taxon>Neopterygii</taxon>
        <taxon>Teleostei</taxon>
        <taxon>Ostariophysi</taxon>
        <taxon>Siluriformes</taxon>
        <taxon>Bagridae</taxon>
        <taxon>Tachysurus</taxon>
    </lineage>
</organism>
<dbReference type="Pfam" id="PF00010">
    <property type="entry name" value="HLH"/>
    <property type="match status" value="1"/>
</dbReference>
<dbReference type="PROSITE" id="PS50888">
    <property type="entry name" value="BHLH"/>
    <property type="match status" value="1"/>
</dbReference>
<evidence type="ECO:0000256" key="2">
    <source>
        <dbReference type="ARBA" id="ARBA00022491"/>
    </source>
</evidence>
<dbReference type="InterPro" id="IPR011598">
    <property type="entry name" value="bHLH_dom"/>
</dbReference>
<dbReference type="GO" id="GO:0046983">
    <property type="term" value="F:protein dimerization activity"/>
    <property type="evidence" value="ECO:0007669"/>
    <property type="project" value="InterPro"/>
</dbReference>
<dbReference type="SUPFAM" id="SSF47459">
    <property type="entry name" value="HLH, helix-loop-helix DNA-binding domain"/>
    <property type="match status" value="1"/>
</dbReference>
<dbReference type="InterPro" id="IPR050370">
    <property type="entry name" value="HES_HEY"/>
</dbReference>
<feature type="compositionally biased region" description="Low complexity" evidence="7">
    <location>
        <begin position="154"/>
        <end position="166"/>
    </location>
</feature>
<dbReference type="Proteomes" id="UP001187315">
    <property type="component" value="Unassembled WGS sequence"/>
</dbReference>
<protein>
    <recommendedName>
        <fullName evidence="12">Hairy-related 8.2</fullName>
    </recommendedName>
</protein>
<keyword evidence="5" id="KW-0804">Transcription</keyword>
<dbReference type="PANTHER" id="PTHR10985">
    <property type="entry name" value="BASIC HELIX-LOOP-HELIX TRANSCRIPTION FACTOR, HES-RELATED"/>
    <property type="match status" value="1"/>
</dbReference>
<dbReference type="SMART" id="SM00511">
    <property type="entry name" value="ORANGE"/>
    <property type="match status" value="1"/>
</dbReference>
<dbReference type="Pfam" id="PF07527">
    <property type="entry name" value="Hairy_orange"/>
    <property type="match status" value="1"/>
</dbReference>
<dbReference type="GO" id="GO:0005634">
    <property type="term" value="C:nucleus"/>
    <property type="evidence" value="ECO:0007669"/>
    <property type="project" value="UniProtKB-SubCell"/>
</dbReference>
<feature type="domain" description="BHLH" evidence="8">
    <location>
        <begin position="19"/>
        <end position="73"/>
    </location>
</feature>
<feature type="compositionally biased region" description="Basic and acidic residues" evidence="7">
    <location>
        <begin position="182"/>
        <end position="192"/>
    </location>
</feature>
<dbReference type="CDD" id="cd11410">
    <property type="entry name" value="bHLH_O_HES"/>
    <property type="match status" value="1"/>
</dbReference>
<keyword evidence="4" id="KW-0238">DNA-binding</keyword>
<reference evidence="10" key="1">
    <citation type="submission" date="2023-08" db="EMBL/GenBank/DDBJ databases">
        <title>Pelteobagrus vachellii genome.</title>
        <authorList>
            <person name="Liu H."/>
        </authorList>
    </citation>
    <scope>NUCLEOTIDE SEQUENCE</scope>
    <source>
        <strain evidence="10">PRFRI_2022a</strain>
        <tissue evidence="10">Muscle</tissue>
    </source>
</reference>
<feature type="domain" description="Orange" evidence="9">
    <location>
        <begin position="91"/>
        <end position="124"/>
    </location>
</feature>
<feature type="compositionally biased region" description="Polar residues" evidence="7">
    <location>
        <begin position="1"/>
        <end position="13"/>
    </location>
</feature>
<keyword evidence="3" id="KW-0805">Transcription regulation</keyword>
<dbReference type="SMART" id="SM00353">
    <property type="entry name" value="HLH"/>
    <property type="match status" value="1"/>
</dbReference>
<dbReference type="InterPro" id="IPR003650">
    <property type="entry name" value="Orange_dom"/>
</dbReference>
<dbReference type="Gene3D" id="4.10.280.10">
    <property type="entry name" value="Helix-loop-helix DNA-binding domain"/>
    <property type="match status" value="1"/>
</dbReference>
<evidence type="ECO:0008006" key="12">
    <source>
        <dbReference type="Google" id="ProtNLM"/>
    </source>
</evidence>
<dbReference type="GO" id="GO:0006355">
    <property type="term" value="P:regulation of DNA-templated transcription"/>
    <property type="evidence" value="ECO:0007669"/>
    <property type="project" value="InterPro"/>
</dbReference>
<evidence type="ECO:0000259" key="9">
    <source>
        <dbReference type="PROSITE" id="PS51054"/>
    </source>
</evidence>
<evidence type="ECO:0000256" key="3">
    <source>
        <dbReference type="ARBA" id="ARBA00023015"/>
    </source>
</evidence>
<evidence type="ECO:0000256" key="6">
    <source>
        <dbReference type="ARBA" id="ARBA00023242"/>
    </source>
</evidence>
<evidence type="ECO:0000256" key="1">
    <source>
        <dbReference type="ARBA" id="ARBA00004123"/>
    </source>
</evidence>
<dbReference type="GO" id="GO:0003677">
    <property type="term" value="F:DNA binding"/>
    <property type="evidence" value="ECO:0007669"/>
    <property type="project" value="UniProtKB-KW"/>
</dbReference>
<dbReference type="AlphaFoldDB" id="A0AA88P1T3"/>
<gene>
    <name evidence="10" type="ORF">Q7C36_000474</name>
</gene>
<evidence type="ECO:0000313" key="11">
    <source>
        <dbReference type="Proteomes" id="UP001187315"/>
    </source>
</evidence>
<dbReference type="PROSITE" id="PS51054">
    <property type="entry name" value="ORANGE"/>
    <property type="match status" value="1"/>
</dbReference>
<dbReference type="InterPro" id="IPR036638">
    <property type="entry name" value="HLH_DNA-bd_sf"/>
</dbReference>
<evidence type="ECO:0000256" key="5">
    <source>
        <dbReference type="ARBA" id="ARBA00023163"/>
    </source>
</evidence>
<feature type="region of interest" description="Disordered" evidence="7">
    <location>
        <begin position="1"/>
        <end position="25"/>
    </location>
</feature>
<sequence length="192" mass="21992">MTAMSATQSADRQNSSRDERKLRKPLIERKRRERINQCLEQLRETVVGVFGLDQSKLEKADILEMTVKHLQNIQSNKVTEPFMDQEAHQRYSTGYIQCMHEVHNLLLSCDWMDKTLGTRLLNHLLHSLPKSSPSKPPVTQCEPVTPGICEVDDSPSPTSVTLPTLTKDPAQLTRLPPTKSPHLTDQEMWRPW</sequence>
<comment type="caution">
    <text evidence="10">The sequence shown here is derived from an EMBL/GenBank/DDBJ whole genome shotgun (WGS) entry which is preliminary data.</text>
</comment>
<keyword evidence="6" id="KW-0539">Nucleus</keyword>
<dbReference type="SUPFAM" id="SSF158457">
    <property type="entry name" value="Orange domain-like"/>
    <property type="match status" value="1"/>
</dbReference>
<proteinExistence type="predicted"/>